<dbReference type="InterPro" id="IPR035102">
    <property type="entry name" value="Phosphomevalonate_kinase"/>
</dbReference>
<dbReference type="SUPFAM" id="SSF55060">
    <property type="entry name" value="GHMP Kinase, C-terminal domain"/>
    <property type="match status" value="1"/>
</dbReference>
<dbReference type="RefSeq" id="WP_146981243.1">
    <property type="nucleotide sequence ID" value="NZ_VOSM01000004.1"/>
</dbReference>
<dbReference type="Proteomes" id="UP000321412">
    <property type="component" value="Unassembled WGS sequence"/>
</dbReference>
<dbReference type="GO" id="GO:0004631">
    <property type="term" value="F:phosphomevalonate kinase activity"/>
    <property type="evidence" value="ECO:0007669"/>
    <property type="project" value="UniProtKB-EC"/>
</dbReference>
<accession>A0A5C6X578</accession>
<dbReference type="PANTHER" id="PTHR31814:SF2">
    <property type="entry name" value="PHOSPHOMEVALONATE KINASE"/>
    <property type="match status" value="1"/>
</dbReference>
<evidence type="ECO:0000313" key="8">
    <source>
        <dbReference type="EMBL" id="TXD37059.1"/>
    </source>
</evidence>
<comment type="pathway">
    <text evidence="1">Isoprenoid biosynthesis; isopentenyl diphosphate biosynthesis via mevalonate pathway; isopentenyl diphosphate from (R)-mevalonate: step 2/3.</text>
</comment>
<keyword evidence="6" id="KW-0067">ATP-binding</keyword>
<proteinExistence type="predicted"/>
<dbReference type="PRINTS" id="PR00959">
    <property type="entry name" value="MEVGALKINASE"/>
</dbReference>
<dbReference type="InterPro" id="IPR020568">
    <property type="entry name" value="Ribosomal_Su5_D2-typ_SF"/>
</dbReference>
<evidence type="ECO:0000256" key="3">
    <source>
        <dbReference type="ARBA" id="ARBA00022679"/>
    </source>
</evidence>
<evidence type="ECO:0000256" key="2">
    <source>
        <dbReference type="ARBA" id="ARBA00012958"/>
    </source>
</evidence>
<dbReference type="EC" id="2.7.4.2" evidence="2"/>
<keyword evidence="5" id="KW-0418">Kinase</keyword>
<protein>
    <recommendedName>
        <fullName evidence="2">phosphomevalonate kinase</fullName>
        <ecNumber evidence="2">2.7.4.2</ecNumber>
    </recommendedName>
</protein>
<dbReference type="SUPFAM" id="SSF54211">
    <property type="entry name" value="Ribosomal protein S5 domain 2-like"/>
    <property type="match status" value="1"/>
</dbReference>
<keyword evidence="3" id="KW-0808">Transferase</keyword>
<dbReference type="GO" id="GO:0005524">
    <property type="term" value="F:ATP binding"/>
    <property type="evidence" value="ECO:0007669"/>
    <property type="project" value="UniProtKB-KW"/>
</dbReference>
<dbReference type="AlphaFoldDB" id="A0A5C6X578"/>
<evidence type="ECO:0000256" key="1">
    <source>
        <dbReference type="ARBA" id="ARBA00005017"/>
    </source>
</evidence>
<dbReference type="EMBL" id="VOSM01000004">
    <property type="protein sequence ID" value="TXD37059.1"/>
    <property type="molecule type" value="Genomic_DNA"/>
</dbReference>
<dbReference type="Pfam" id="PF00288">
    <property type="entry name" value="GHMP_kinases_N"/>
    <property type="match status" value="1"/>
</dbReference>
<dbReference type="PANTHER" id="PTHR31814">
    <property type="match status" value="1"/>
</dbReference>
<reference evidence="8 9" key="1">
    <citation type="submission" date="2019-08" db="EMBL/GenBank/DDBJ databases">
        <title>Bradymonadales sp. TMQ4.</title>
        <authorList>
            <person name="Liang Q."/>
        </authorList>
    </citation>
    <scope>NUCLEOTIDE SEQUENCE [LARGE SCALE GENOMIC DNA]</scope>
    <source>
        <strain evidence="8 9">TMQ4</strain>
    </source>
</reference>
<dbReference type="GO" id="GO:0019287">
    <property type="term" value="P:isopentenyl diphosphate biosynthetic process, mevalonate pathway"/>
    <property type="evidence" value="ECO:0007669"/>
    <property type="project" value="TreeGrafter"/>
</dbReference>
<dbReference type="OrthoDB" id="1522677at2"/>
<keyword evidence="9" id="KW-1185">Reference proteome</keyword>
<dbReference type="Gene3D" id="3.30.70.890">
    <property type="entry name" value="GHMP kinase, C-terminal domain"/>
    <property type="match status" value="1"/>
</dbReference>
<name>A0A5C6X578_9DELT</name>
<sequence length="325" mass="33996">MPAPAVSAPAKLFLFGEYAVLGGARALVQATGRCVTARLTPGQNAYRVVGADLSAELALPRAALNALQRTDGDAALHDLTLDVSALYERGQKLGLGSSAASTVAIIKALAPHLSPAQTFEVAHRAHRALQGGRGSGADVASSAFGGTIAYRLTTSSLPAPADLLLRDLPPRDGEAYIADAAILPALQLPTDLKLSAVWTGEPASSVSFIKGLTAAWHKDFEKVASTLQALGHQAERALDACLTDDTAVWLDALGEGDRGMERLGEICDLPIITPAHRRLREQARTLGARVKPSGAGGGDFSLVAWHRSQPAPTALFENTITLELH</sequence>
<feature type="domain" description="GHMP kinase N-terminal" evidence="7">
    <location>
        <begin position="91"/>
        <end position="146"/>
    </location>
</feature>
<keyword evidence="4" id="KW-0547">Nucleotide-binding</keyword>
<dbReference type="InterPro" id="IPR014721">
    <property type="entry name" value="Ribsml_uS5_D2-typ_fold_subgr"/>
</dbReference>
<evidence type="ECO:0000256" key="4">
    <source>
        <dbReference type="ARBA" id="ARBA00022741"/>
    </source>
</evidence>
<dbReference type="Gene3D" id="3.30.230.10">
    <property type="match status" value="1"/>
</dbReference>
<comment type="caution">
    <text evidence="8">The sequence shown here is derived from an EMBL/GenBank/DDBJ whole genome shotgun (WGS) entry which is preliminary data.</text>
</comment>
<gene>
    <name evidence="8" type="ORF">FRC98_09990</name>
</gene>
<evidence type="ECO:0000256" key="5">
    <source>
        <dbReference type="ARBA" id="ARBA00022777"/>
    </source>
</evidence>
<evidence type="ECO:0000313" key="9">
    <source>
        <dbReference type="Proteomes" id="UP000321412"/>
    </source>
</evidence>
<evidence type="ECO:0000259" key="7">
    <source>
        <dbReference type="Pfam" id="PF00288"/>
    </source>
</evidence>
<organism evidence="8 9">
    <name type="scientific">Lujinxingia vulgaris</name>
    <dbReference type="NCBI Taxonomy" id="2600176"/>
    <lineage>
        <taxon>Bacteria</taxon>
        <taxon>Deltaproteobacteria</taxon>
        <taxon>Bradymonadales</taxon>
        <taxon>Lujinxingiaceae</taxon>
        <taxon>Lujinxingia</taxon>
    </lineage>
</organism>
<dbReference type="InterPro" id="IPR036554">
    <property type="entry name" value="GHMP_kinase_C_sf"/>
</dbReference>
<evidence type="ECO:0000256" key="6">
    <source>
        <dbReference type="ARBA" id="ARBA00022840"/>
    </source>
</evidence>
<dbReference type="InterPro" id="IPR006204">
    <property type="entry name" value="GHMP_kinase_N_dom"/>
</dbReference>